<accession>A0A8J4FZF1</accession>
<feature type="region of interest" description="Disordered" evidence="1">
    <location>
        <begin position="1"/>
        <end position="81"/>
    </location>
</feature>
<feature type="compositionally biased region" description="Low complexity" evidence="1">
    <location>
        <begin position="669"/>
        <end position="684"/>
    </location>
</feature>
<feature type="compositionally biased region" description="Polar residues" evidence="1">
    <location>
        <begin position="696"/>
        <end position="705"/>
    </location>
</feature>
<feature type="non-terminal residue" evidence="2">
    <location>
        <position position="705"/>
    </location>
</feature>
<sequence length="705" mass="72888">GPTRPRALRKMPQSPPSPPTGPRISLPKQQRQPPQQHQNRQEQQPPQPPQQEQKRQPQQQQKEAPEVLQQQQSPSCCSPPSCHHLAAAPPGPVPDGPCASVGAATEAATTTSAGPSPWTLQSPPRTIERDPAGQLQPAVPPAWGLSDHSNVAVMGLTRLACATSARVSGAWKHCIDHVGAGFDSLRGDKEMGESDAEDIEVVVCMEGDEVLARVGTKDDDCGKARVTPRIEDDIGCGNYNGAASLFRSDLKAVAVLPDGDNDTATRDVGDRKDNGQCVSGATAALAANSGGDGNGDGPVVSANEAGGGGDGDPLDVVDLVITGIEVRGQADCDVPFWRSDGEETPLGCQVAQVAMQTATGATQVEQVADGSANTASASARVGVEEAATGSCWKQPKKQPQPQEVVGRKEDHIIVEGHAGICDGGGVAASSAVSHLGHVAKATTTHRMVPSDPRAAPRALANVVSRPRVVPLLAQRRAKYRLAARHSIAEAPPKPPAATSRENGDDDEPQPMRTEPEDAPDDIPVAMAAPHTAVIAPEIQRRPVILTIGRRRCGGGNVEFPPGARAVRITAVEREGRNGGHGALGDAGADKHGTDDAIESDDGELDAGRTVANKSALGELQLRTGTVDNRAVDTSCMAVAASQGAAVGASLLPSRGNVPQVLSGRRHTRGAPPGSVSGSSVPTSVRTAVGASDRANRQQPQPAGDG</sequence>
<feature type="compositionally biased region" description="Low complexity" evidence="1">
    <location>
        <begin position="97"/>
        <end position="114"/>
    </location>
</feature>
<dbReference type="AlphaFoldDB" id="A0A8J4FZF1"/>
<feature type="non-terminal residue" evidence="2">
    <location>
        <position position="1"/>
    </location>
</feature>
<proteinExistence type="predicted"/>
<comment type="caution">
    <text evidence="2">The sequence shown here is derived from an EMBL/GenBank/DDBJ whole genome shotgun (WGS) entry which is preliminary data.</text>
</comment>
<gene>
    <name evidence="2" type="ORF">Vretimale_1502</name>
</gene>
<dbReference type="EMBL" id="BNCQ01000002">
    <property type="protein sequence ID" value="GIL95483.1"/>
    <property type="molecule type" value="Genomic_DNA"/>
</dbReference>
<evidence type="ECO:0000256" key="1">
    <source>
        <dbReference type="SAM" id="MobiDB-lite"/>
    </source>
</evidence>
<feature type="compositionally biased region" description="Low complexity" evidence="1">
    <location>
        <begin position="22"/>
        <end position="44"/>
    </location>
</feature>
<reference evidence="2" key="1">
    <citation type="journal article" date="2021" name="Proc. Natl. Acad. Sci. U.S.A.">
        <title>Three genomes in the algal genus Volvox reveal the fate of a haploid sex-determining region after a transition to homothallism.</title>
        <authorList>
            <person name="Yamamoto K."/>
            <person name="Hamaji T."/>
            <person name="Kawai-Toyooka H."/>
            <person name="Matsuzaki R."/>
            <person name="Takahashi F."/>
            <person name="Nishimura Y."/>
            <person name="Kawachi M."/>
            <person name="Noguchi H."/>
            <person name="Minakuchi Y."/>
            <person name="Umen J.G."/>
            <person name="Toyoda A."/>
            <person name="Nozaki H."/>
        </authorList>
    </citation>
    <scope>NUCLEOTIDE SEQUENCE</scope>
    <source>
        <strain evidence="2">NIES-3785</strain>
    </source>
</reference>
<protein>
    <submittedName>
        <fullName evidence="2">Uncharacterized protein</fullName>
    </submittedName>
</protein>
<organism evidence="2 3">
    <name type="scientific">Volvox reticuliferus</name>
    <dbReference type="NCBI Taxonomy" id="1737510"/>
    <lineage>
        <taxon>Eukaryota</taxon>
        <taxon>Viridiplantae</taxon>
        <taxon>Chlorophyta</taxon>
        <taxon>core chlorophytes</taxon>
        <taxon>Chlorophyceae</taxon>
        <taxon>CS clade</taxon>
        <taxon>Chlamydomonadales</taxon>
        <taxon>Volvocaceae</taxon>
        <taxon>Volvox</taxon>
    </lineage>
</organism>
<feature type="region of interest" description="Disordered" evidence="1">
    <location>
        <begin position="483"/>
        <end position="520"/>
    </location>
</feature>
<name>A0A8J4FZF1_9CHLO</name>
<dbReference type="Proteomes" id="UP000722791">
    <property type="component" value="Unassembled WGS sequence"/>
</dbReference>
<feature type="compositionally biased region" description="Low complexity" evidence="1">
    <location>
        <begin position="69"/>
        <end position="81"/>
    </location>
</feature>
<feature type="region of interest" description="Disordered" evidence="1">
    <location>
        <begin position="97"/>
        <end position="142"/>
    </location>
</feature>
<evidence type="ECO:0000313" key="3">
    <source>
        <dbReference type="Proteomes" id="UP000722791"/>
    </source>
</evidence>
<feature type="region of interest" description="Disordered" evidence="1">
    <location>
        <begin position="288"/>
        <end position="311"/>
    </location>
</feature>
<evidence type="ECO:0000313" key="2">
    <source>
        <dbReference type="EMBL" id="GIL95483.1"/>
    </source>
</evidence>
<feature type="region of interest" description="Disordered" evidence="1">
    <location>
        <begin position="650"/>
        <end position="705"/>
    </location>
</feature>